<evidence type="ECO:0000259" key="1">
    <source>
        <dbReference type="Pfam" id="PF13577"/>
    </source>
</evidence>
<organism evidence="2 3">
    <name type="scientific">Streptomyces chromofuscus</name>
    <dbReference type="NCBI Taxonomy" id="42881"/>
    <lineage>
        <taxon>Bacteria</taxon>
        <taxon>Bacillati</taxon>
        <taxon>Actinomycetota</taxon>
        <taxon>Actinomycetes</taxon>
        <taxon>Kitasatosporales</taxon>
        <taxon>Streptomycetaceae</taxon>
        <taxon>Streptomyces</taxon>
    </lineage>
</organism>
<accession>A0A7M2TF57</accession>
<dbReference type="RefSeq" id="WP_189698996.1">
    <property type="nucleotide sequence ID" value="NZ_BMTA01000011.1"/>
</dbReference>
<dbReference type="SUPFAM" id="SSF54427">
    <property type="entry name" value="NTF2-like"/>
    <property type="match status" value="1"/>
</dbReference>
<gene>
    <name evidence="2" type="ORF">IPT68_13410</name>
</gene>
<dbReference type="Pfam" id="PF13577">
    <property type="entry name" value="SnoaL_4"/>
    <property type="match status" value="1"/>
</dbReference>
<proteinExistence type="predicted"/>
<feature type="domain" description="SnoaL-like" evidence="1">
    <location>
        <begin position="9"/>
        <end position="124"/>
    </location>
</feature>
<dbReference type="InterPro" id="IPR037401">
    <property type="entry name" value="SnoaL-like"/>
</dbReference>
<dbReference type="Proteomes" id="UP000594008">
    <property type="component" value="Chromosome"/>
</dbReference>
<keyword evidence="3" id="KW-1185">Reference proteome</keyword>
<reference evidence="2 3" key="1">
    <citation type="submission" date="2020-10" db="EMBL/GenBank/DDBJ databases">
        <title>Streptomyces chromofuscus complate genome analysis.</title>
        <authorList>
            <person name="Anwar N."/>
        </authorList>
    </citation>
    <scope>NUCLEOTIDE SEQUENCE [LARGE SCALE GENOMIC DNA]</scope>
    <source>
        <strain evidence="2 3">DSM 40273</strain>
    </source>
</reference>
<sequence>MSDHTVSLDIHILVHRLFRGLDARDSSPAWMRDLVTEDVRMETPVGAAEGAEAVGRLSQEAVGRFVRTQHLASGILVDVDGERADVSWNAHMTHVHEDETLFTVGGRFDAEVRLTRDGWRFSRMAVRPVWTQGRPPAVDRSPAER</sequence>
<dbReference type="KEGG" id="schf:IPT68_13410"/>
<dbReference type="Gene3D" id="3.10.450.50">
    <property type="match status" value="1"/>
</dbReference>
<protein>
    <submittedName>
        <fullName evidence="2">Nuclear transport factor 2 family protein</fullName>
    </submittedName>
</protein>
<evidence type="ECO:0000313" key="2">
    <source>
        <dbReference type="EMBL" id="QOV46789.1"/>
    </source>
</evidence>
<name>A0A7M2TF57_STRCW</name>
<dbReference type="InterPro" id="IPR032710">
    <property type="entry name" value="NTF2-like_dom_sf"/>
</dbReference>
<dbReference type="EMBL" id="CP063374">
    <property type="protein sequence ID" value="QOV46789.1"/>
    <property type="molecule type" value="Genomic_DNA"/>
</dbReference>
<dbReference type="AlphaFoldDB" id="A0A7M2TF57"/>
<evidence type="ECO:0000313" key="3">
    <source>
        <dbReference type="Proteomes" id="UP000594008"/>
    </source>
</evidence>